<feature type="region of interest" description="Disordered" evidence="1">
    <location>
        <begin position="1"/>
        <end position="22"/>
    </location>
</feature>
<name>A0ABY9JCS7_9ACTN</name>
<feature type="transmembrane region" description="Helical" evidence="2">
    <location>
        <begin position="79"/>
        <end position="98"/>
    </location>
</feature>
<sequence length="191" mass="20895">MAGDGTTEGTKVTGIGEGGAPAGAGELEAVRLTYRPQPSDTLTGLRVRDRIKRTWLVLRSAFLVLWVGQWLLAAVRNGSVEVVSSVLFLFVVVVLWGYPRLQASGVQRLVGWQGEYRVTVSASGISCANDHSTLIQKWSVFRGYRETPGHFVLLSRDPNIMVLDVLPKRGADGAGDVDRLRALLDRYSTRV</sequence>
<evidence type="ECO:0000313" key="3">
    <source>
        <dbReference type="EMBL" id="WLQ64481.1"/>
    </source>
</evidence>
<dbReference type="Proteomes" id="UP001224433">
    <property type="component" value="Chromosome"/>
</dbReference>
<feature type="transmembrane region" description="Helical" evidence="2">
    <location>
        <begin position="56"/>
        <end position="73"/>
    </location>
</feature>
<dbReference type="EMBL" id="CP120983">
    <property type="protein sequence ID" value="WLQ64481.1"/>
    <property type="molecule type" value="Genomic_DNA"/>
</dbReference>
<evidence type="ECO:0000256" key="1">
    <source>
        <dbReference type="SAM" id="MobiDB-lite"/>
    </source>
</evidence>
<evidence type="ECO:0000313" key="4">
    <source>
        <dbReference type="Proteomes" id="UP001224433"/>
    </source>
</evidence>
<accession>A0ABY9JCS7</accession>
<organism evidence="3 4">
    <name type="scientific">Streptomyces glycanivorans</name>
    <dbReference type="NCBI Taxonomy" id="3033808"/>
    <lineage>
        <taxon>Bacteria</taxon>
        <taxon>Bacillati</taxon>
        <taxon>Actinomycetota</taxon>
        <taxon>Actinomycetes</taxon>
        <taxon>Kitasatosporales</taxon>
        <taxon>Streptomycetaceae</taxon>
        <taxon>Streptomyces</taxon>
    </lineage>
</organism>
<proteinExistence type="predicted"/>
<dbReference type="RefSeq" id="WP_147959252.1">
    <property type="nucleotide sequence ID" value="NZ_CP120983.1"/>
</dbReference>
<evidence type="ECO:0000256" key="2">
    <source>
        <dbReference type="SAM" id="Phobius"/>
    </source>
</evidence>
<gene>
    <name evidence="3" type="ORF">P8A20_13155</name>
</gene>
<keyword evidence="4" id="KW-1185">Reference proteome</keyword>
<keyword evidence="2" id="KW-0812">Transmembrane</keyword>
<protein>
    <submittedName>
        <fullName evidence="3">YcxB family protein</fullName>
    </submittedName>
</protein>
<reference evidence="3 4" key="1">
    <citation type="submission" date="2023-03" db="EMBL/GenBank/DDBJ databases">
        <title>Isolation and description of six Streptomyces strains from soil environments, able to metabolize different microbial glucans.</title>
        <authorList>
            <person name="Widen T."/>
            <person name="Larsbrink J."/>
        </authorList>
    </citation>
    <scope>NUCLEOTIDE SEQUENCE [LARGE SCALE GENOMIC DNA]</scope>
    <source>
        <strain evidence="3 4">Alt3</strain>
    </source>
</reference>
<keyword evidence="2" id="KW-0472">Membrane</keyword>
<keyword evidence="2" id="KW-1133">Transmembrane helix</keyword>